<sequence length="404" mass="45605">MNRGDDLITRLVPILGRAKEPRFNVFDVMHHGLHEKQVSNVFSWLLRSEETHGLGDRFVKIFVDEINLRRGSEPPLPHERYAVIQEVNTSIGGDDPDIADIVLEGRSAAIVVENYFTSDGHGHSYGRYKAHSELDGRLGAVVLLSGRHDPSLQTGGWEEASVLTYAVLVSRLIEEIDGDSSYATQHPEAHAFIHQMHQKFVKRRAEMEGRDVLDFVVAMCDSGEVRRYQMQRQDVAAEQFAGDVAEQARARFGEGRDLLHNIKARLRNYSAEVLKDQLNTTFGEERVRGVNARYSGMYQWTINFEMAETAENLPEARLQIKFGPSAWHANEADAFWKNGVAREAADYSRLFLTHAPLAEVKQSSVSLQEVLDGLDPADRRLHDEIMLWFDPSDVQPLAVSEARG</sequence>
<dbReference type="EMBL" id="CP104874">
    <property type="protein sequence ID" value="WWF05255.1"/>
    <property type="molecule type" value="Genomic_DNA"/>
</dbReference>
<protein>
    <submittedName>
        <fullName evidence="1">PD-(D/E)XK nuclease family protein</fullName>
    </submittedName>
</protein>
<keyword evidence="2" id="KW-1185">Reference proteome</keyword>
<gene>
    <name evidence="1" type="ORF">N5P18_16635</name>
</gene>
<evidence type="ECO:0000313" key="2">
    <source>
        <dbReference type="Proteomes" id="UP001381003"/>
    </source>
</evidence>
<organism evidence="1 2">
    <name type="scientific">Janibacter terrae</name>
    <dbReference type="NCBI Taxonomy" id="103817"/>
    <lineage>
        <taxon>Bacteria</taxon>
        <taxon>Bacillati</taxon>
        <taxon>Actinomycetota</taxon>
        <taxon>Actinomycetes</taxon>
        <taxon>Micrococcales</taxon>
        <taxon>Intrasporangiaceae</taxon>
        <taxon>Janibacter</taxon>
    </lineage>
</organism>
<name>A0ABZ2FFG3_9MICO</name>
<dbReference type="RefSeq" id="WP_338538292.1">
    <property type="nucleotide sequence ID" value="NZ_CP104874.1"/>
</dbReference>
<dbReference type="Proteomes" id="UP001381003">
    <property type="component" value="Chromosome"/>
</dbReference>
<dbReference type="Pfam" id="PF14281">
    <property type="entry name" value="PDDEXK_4"/>
    <property type="match status" value="1"/>
</dbReference>
<evidence type="ECO:0000313" key="1">
    <source>
        <dbReference type="EMBL" id="WWF05255.1"/>
    </source>
</evidence>
<reference evidence="1 2" key="1">
    <citation type="submission" date="2022-09" db="EMBL/GenBank/DDBJ databases">
        <title>Complete genome sequence of Janibacter terrae strain COS04-44, PCL-degrading bacteria isolated from oil spilled coast.</title>
        <authorList>
            <person name="Park H."/>
            <person name="Kim J.Y."/>
            <person name="An S.H."/>
            <person name="Lee C.M."/>
            <person name="Weon H.-Y."/>
        </authorList>
    </citation>
    <scope>NUCLEOTIDE SEQUENCE [LARGE SCALE GENOMIC DNA]</scope>
    <source>
        <strain evidence="1 2">COS04-44</strain>
    </source>
</reference>
<proteinExistence type="predicted"/>
<accession>A0ABZ2FFG3</accession>
<dbReference type="InterPro" id="IPR029470">
    <property type="entry name" value="PDDEXK_4"/>
</dbReference>